<gene>
    <name evidence="2" type="ORF">GOODEAATRI_023326</name>
</gene>
<keyword evidence="3" id="KW-1185">Reference proteome</keyword>
<evidence type="ECO:0000256" key="1">
    <source>
        <dbReference type="SAM" id="MobiDB-lite"/>
    </source>
</evidence>
<reference evidence="2 3" key="1">
    <citation type="submission" date="2021-06" db="EMBL/GenBank/DDBJ databases">
        <authorList>
            <person name="Palmer J.M."/>
        </authorList>
    </citation>
    <scope>NUCLEOTIDE SEQUENCE [LARGE SCALE GENOMIC DNA]</scope>
    <source>
        <strain evidence="2 3">GA_2019</strain>
        <tissue evidence="2">Muscle</tissue>
    </source>
</reference>
<evidence type="ECO:0000313" key="3">
    <source>
        <dbReference type="Proteomes" id="UP001476798"/>
    </source>
</evidence>
<feature type="region of interest" description="Disordered" evidence="1">
    <location>
        <begin position="1"/>
        <end position="35"/>
    </location>
</feature>
<dbReference type="EMBL" id="JAHRIO010022486">
    <property type="protein sequence ID" value="MEQ2166028.1"/>
    <property type="molecule type" value="Genomic_DNA"/>
</dbReference>
<name>A0ABV0N3S2_9TELE</name>
<dbReference type="Proteomes" id="UP001476798">
    <property type="component" value="Unassembled WGS sequence"/>
</dbReference>
<organism evidence="2 3">
    <name type="scientific">Goodea atripinnis</name>
    <dbReference type="NCBI Taxonomy" id="208336"/>
    <lineage>
        <taxon>Eukaryota</taxon>
        <taxon>Metazoa</taxon>
        <taxon>Chordata</taxon>
        <taxon>Craniata</taxon>
        <taxon>Vertebrata</taxon>
        <taxon>Euteleostomi</taxon>
        <taxon>Actinopterygii</taxon>
        <taxon>Neopterygii</taxon>
        <taxon>Teleostei</taxon>
        <taxon>Neoteleostei</taxon>
        <taxon>Acanthomorphata</taxon>
        <taxon>Ovalentaria</taxon>
        <taxon>Atherinomorphae</taxon>
        <taxon>Cyprinodontiformes</taxon>
        <taxon>Goodeidae</taxon>
        <taxon>Goodea</taxon>
    </lineage>
</organism>
<proteinExistence type="predicted"/>
<accession>A0ABV0N3S2</accession>
<protein>
    <submittedName>
        <fullName evidence="2">Uncharacterized protein</fullName>
    </submittedName>
</protein>
<evidence type="ECO:0000313" key="2">
    <source>
        <dbReference type="EMBL" id="MEQ2166028.1"/>
    </source>
</evidence>
<sequence>MLLLPGRSPSGNQTPTAPKTHQSARSSAQKPRVCPRGQDVSAFIPLQINATDTAPFGNGNRPYTCGFFLLTDLSPTVLTALSNVPTQQAKPSSVCGDTRTMLLSPSGLGKQSFVQKGGQMLSALRVWNPYN</sequence>
<feature type="compositionally biased region" description="Polar residues" evidence="1">
    <location>
        <begin position="9"/>
        <end position="29"/>
    </location>
</feature>
<comment type="caution">
    <text evidence="2">The sequence shown here is derived from an EMBL/GenBank/DDBJ whole genome shotgun (WGS) entry which is preliminary data.</text>
</comment>